<feature type="region of interest" description="Disordered" evidence="2">
    <location>
        <begin position="422"/>
        <end position="444"/>
    </location>
</feature>
<proteinExistence type="predicted"/>
<feature type="coiled-coil region" evidence="1">
    <location>
        <begin position="89"/>
        <end position="120"/>
    </location>
</feature>
<feature type="region of interest" description="Disordered" evidence="2">
    <location>
        <begin position="1"/>
        <end position="38"/>
    </location>
</feature>
<feature type="coiled-coil region" evidence="1">
    <location>
        <begin position="543"/>
        <end position="570"/>
    </location>
</feature>
<dbReference type="OrthoDB" id="2236709at2759"/>
<comment type="caution">
    <text evidence="3">The sequence shown here is derived from an EMBL/GenBank/DDBJ whole genome shotgun (WGS) entry which is preliminary data.</text>
</comment>
<dbReference type="AlphaFoldDB" id="A0A8H7EQ88"/>
<name>A0A8H7EQ88_9FUNG</name>
<dbReference type="Proteomes" id="UP000605846">
    <property type="component" value="Unassembled WGS sequence"/>
</dbReference>
<protein>
    <submittedName>
        <fullName evidence="3">Uncharacterized protein</fullName>
    </submittedName>
</protein>
<organism evidence="3 4">
    <name type="scientific">Apophysomyces ossiformis</name>
    <dbReference type="NCBI Taxonomy" id="679940"/>
    <lineage>
        <taxon>Eukaryota</taxon>
        <taxon>Fungi</taxon>
        <taxon>Fungi incertae sedis</taxon>
        <taxon>Mucoromycota</taxon>
        <taxon>Mucoromycotina</taxon>
        <taxon>Mucoromycetes</taxon>
        <taxon>Mucorales</taxon>
        <taxon>Mucorineae</taxon>
        <taxon>Mucoraceae</taxon>
        <taxon>Apophysomyces</taxon>
    </lineage>
</organism>
<evidence type="ECO:0000313" key="3">
    <source>
        <dbReference type="EMBL" id="KAF7727297.1"/>
    </source>
</evidence>
<accession>A0A8H7EQ88</accession>
<evidence type="ECO:0000256" key="1">
    <source>
        <dbReference type="SAM" id="Coils"/>
    </source>
</evidence>
<evidence type="ECO:0000313" key="4">
    <source>
        <dbReference type="Proteomes" id="UP000605846"/>
    </source>
</evidence>
<gene>
    <name evidence="3" type="ORF">EC973_007813</name>
</gene>
<dbReference type="EMBL" id="JABAYA010000060">
    <property type="protein sequence ID" value="KAF7727297.1"/>
    <property type="molecule type" value="Genomic_DNA"/>
</dbReference>
<reference evidence="3" key="1">
    <citation type="submission" date="2020-01" db="EMBL/GenBank/DDBJ databases">
        <title>Genome Sequencing of Three Apophysomyces-Like Fungal Strains Confirms a Novel Fungal Genus in the Mucoromycota with divergent Burkholderia-like Endosymbiotic Bacteria.</title>
        <authorList>
            <person name="Stajich J.E."/>
            <person name="Macias A.M."/>
            <person name="Carter-House D."/>
            <person name="Lovett B."/>
            <person name="Kasson L.R."/>
            <person name="Berry K."/>
            <person name="Grigoriev I."/>
            <person name="Chang Y."/>
            <person name="Spatafora J."/>
            <person name="Kasson M.T."/>
        </authorList>
    </citation>
    <scope>NUCLEOTIDE SEQUENCE</scope>
    <source>
        <strain evidence="3">NRRL A-21654</strain>
    </source>
</reference>
<sequence length="572" mass="64986">MPEQPTVENPSDARKHVPTTPPPQPESSISQQQQQQQQQLLNDQLFKGLQYIYHAAHLVGESNVIERKLDTLVKIKNNLQRESSSTQGIAKMNQSIDEANEELANKKKQLQEVESNALQELTDFVSKITSSTKSEMQEIKTGINLALRTYSQTTRTQHDNEIAAINTSIESLRTEKMSINEKDSLTENMKQMKSGIMASYREEIGRLRLQNKSAFEELRDKMNELSSDAYVKQLTEQIGKSVIDNLHKHNTIKDIVAKLEHLNNEEQKNPRLTREQVVEIVQQELKEKLKDILAGQSEWQEIKSAVQKAEKSITEISQRLSAEGQGALDKKTREFVGQLSAQVAENNAKVAEMRSYIDAMRTRGLQLSTTEFEQIRGTAAIKRVQEMEKDLAVLKNKATFEKTMYEHKYSQLQQQLDELKNSGIDSEQNAPNRKRKRLDEDTMTEAAKESLHGRLASLEEKYQQLVDFVFQFRNTILNPSFPKRLADGIENLQDTLRNHEQFIAFLVDPIAATANRDITVSQGKSNVSPLSLAMLQAIEARAMNTANEATKALTKKVTQLEEQLANVRQSRA</sequence>
<keyword evidence="4" id="KW-1185">Reference proteome</keyword>
<evidence type="ECO:0000256" key="2">
    <source>
        <dbReference type="SAM" id="MobiDB-lite"/>
    </source>
</evidence>
<keyword evidence="1" id="KW-0175">Coiled coil</keyword>